<dbReference type="GO" id="GO:0008233">
    <property type="term" value="F:peptidase activity"/>
    <property type="evidence" value="ECO:0007669"/>
    <property type="project" value="UniProtKB-KW"/>
</dbReference>
<dbReference type="GO" id="GO:0046872">
    <property type="term" value="F:metal ion binding"/>
    <property type="evidence" value="ECO:0007669"/>
    <property type="project" value="UniProtKB-KW"/>
</dbReference>
<gene>
    <name evidence="5" type="ORF">SAMN05421774_10367</name>
</gene>
<keyword evidence="1" id="KW-0645">Protease</keyword>
<dbReference type="Pfam" id="PF07687">
    <property type="entry name" value="M20_dimer"/>
    <property type="match status" value="1"/>
</dbReference>
<dbReference type="SUPFAM" id="SSF53187">
    <property type="entry name" value="Zn-dependent exopeptidases"/>
    <property type="match status" value="1"/>
</dbReference>
<dbReference type="EMBL" id="FTOT01000003">
    <property type="protein sequence ID" value="SIS92459.1"/>
    <property type="molecule type" value="Genomic_DNA"/>
</dbReference>
<keyword evidence="2" id="KW-0479">Metal-binding</keyword>
<proteinExistence type="predicted"/>
<evidence type="ECO:0000256" key="2">
    <source>
        <dbReference type="ARBA" id="ARBA00022723"/>
    </source>
</evidence>
<evidence type="ECO:0000313" key="6">
    <source>
        <dbReference type="Proteomes" id="UP000186141"/>
    </source>
</evidence>
<dbReference type="InterPro" id="IPR002933">
    <property type="entry name" value="Peptidase_M20"/>
</dbReference>
<dbReference type="AlphaFoldDB" id="A0A1N7N2W3"/>
<protein>
    <submittedName>
        <fullName evidence="5">Acetylornithine deacetylase/Succinyl-diaminopimelate desuccinylase</fullName>
    </submittedName>
</protein>
<dbReference type="Gene3D" id="3.30.70.360">
    <property type="match status" value="1"/>
</dbReference>
<organism evidence="5 6">
    <name type="scientific">Gemmobacter megaterium</name>
    <dbReference type="NCBI Taxonomy" id="1086013"/>
    <lineage>
        <taxon>Bacteria</taxon>
        <taxon>Pseudomonadati</taxon>
        <taxon>Pseudomonadota</taxon>
        <taxon>Alphaproteobacteria</taxon>
        <taxon>Rhodobacterales</taxon>
        <taxon>Paracoccaceae</taxon>
        <taxon>Gemmobacter</taxon>
    </lineage>
</organism>
<name>A0A1N7N2W3_9RHOB</name>
<evidence type="ECO:0000259" key="4">
    <source>
        <dbReference type="Pfam" id="PF07687"/>
    </source>
</evidence>
<dbReference type="RefSeq" id="WP_076530392.1">
    <property type="nucleotide sequence ID" value="NZ_BMEH01000003.1"/>
</dbReference>
<dbReference type="Proteomes" id="UP000186141">
    <property type="component" value="Unassembled WGS sequence"/>
</dbReference>
<sequence length="473" mass="51492">MPRTRAIRIAQSYCTDGRFLHDLARRVAIPTESQNRDRLPDCYRYLREFEQDLAALGFAGTIIDNPTAEGGPCLIAHRIEDPALPTLLIYGHGDVVAGMEERWTGGRTPWALSVEGDRIYGRGTADNKGQHTIAALALEAVLEVRPTLGYNVTFFIETSEETGSAGLHELCARHRDRLTADWLIASDGPRLDPRTPTLKGGTRGVYTFDLMCDLREGAHHSGNWGGLIANPATILCNAVASLISERGHIRVRDVVPAQVPAAVTRALQDITVQKTADGPDLDPWWGEPGLTPAQRVFGWTALEILAMTAGTPDLPVNAIPPQAWARLQLRYTVDVDPDVFEPAIRAFLDARGFGNVQFINQTEHDKSGATRLEPDHPMMVWAAASVERTTGKRPTILPNAGGSLPNDCFASLLGMPTIWVPHSYWGCNQHAPDEHLLMPLAAEGLGIMAGLFWDLGSTPPPATPRQARATAPA</sequence>
<dbReference type="GO" id="GO:0006508">
    <property type="term" value="P:proteolysis"/>
    <property type="evidence" value="ECO:0007669"/>
    <property type="project" value="UniProtKB-KW"/>
</dbReference>
<accession>A0A1N7N2W3</accession>
<reference evidence="5 6" key="1">
    <citation type="submission" date="2017-01" db="EMBL/GenBank/DDBJ databases">
        <authorList>
            <person name="Mah S.A."/>
            <person name="Swanson W.J."/>
            <person name="Moy G.W."/>
            <person name="Vacquier V.D."/>
        </authorList>
    </citation>
    <scope>NUCLEOTIDE SEQUENCE [LARGE SCALE GENOMIC DNA]</scope>
    <source>
        <strain evidence="5 6">DSM 26375</strain>
    </source>
</reference>
<dbReference type="OrthoDB" id="9761532at2"/>
<evidence type="ECO:0000313" key="5">
    <source>
        <dbReference type="EMBL" id="SIS92459.1"/>
    </source>
</evidence>
<dbReference type="InterPro" id="IPR051458">
    <property type="entry name" value="Cyt/Met_Dipeptidase"/>
</dbReference>
<evidence type="ECO:0000256" key="1">
    <source>
        <dbReference type="ARBA" id="ARBA00022670"/>
    </source>
</evidence>
<dbReference type="NCBIfam" id="NF005478">
    <property type="entry name" value="PRK07079.1"/>
    <property type="match status" value="1"/>
</dbReference>
<keyword evidence="3" id="KW-0378">Hydrolase</keyword>
<dbReference type="STRING" id="1086013.SAMN05421774_10367"/>
<feature type="domain" description="Peptidase M20 dimerisation" evidence="4">
    <location>
        <begin position="217"/>
        <end position="351"/>
    </location>
</feature>
<keyword evidence="6" id="KW-1185">Reference proteome</keyword>
<dbReference type="PANTHER" id="PTHR43270:SF12">
    <property type="entry name" value="SUCCINYL-DIAMINOPIMELATE DESUCCINYLASE"/>
    <property type="match status" value="1"/>
</dbReference>
<dbReference type="Gene3D" id="3.40.630.10">
    <property type="entry name" value="Zn peptidases"/>
    <property type="match status" value="1"/>
</dbReference>
<evidence type="ECO:0000256" key="3">
    <source>
        <dbReference type="ARBA" id="ARBA00022801"/>
    </source>
</evidence>
<dbReference type="Pfam" id="PF01546">
    <property type="entry name" value="Peptidase_M20"/>
    <property type="match status" value="1"/>
</dbReference>
<dbReference type="PANTHER" id="PTHR43270">
    <property type="entry name" value="BETA-ALA-HIS DIPEPTIDASE"/>
    <property type="match status" value="1"/>
</dbReference>
<dbReference type="InterPro" id="IPR011650">
    <property type="entry name" value="Peptidase_M20_dimer"/>
</dbReference>